<dbReference type="CDD" id="cd07197">
    <property type="entry name" value="nitrilase"/>
    <property type="match status" value="1"/>
</dbReference>
<dbReference type="InterPro" id="IPR052737">
    <property type="entry name" value="Omega-amidase_YafV"/>
</dbReference>
<proteinExistence type="predicted"/>
<dbReference type="InterPro" id="IPR036526">
    <property type="entry name" value="C-N_Hydrolase_sf"/>
</dbReference>
<dbReference type="SUPFAM" id="SSF56317">
    <property type="entry name" value="Carbon-nitrogen hydrolase"/>
    <property type="match status" value="1"/>
</dbReference>
<keyword evidence="2" id="KW-0378">Hydrolase</keyword>
<evidence type="ECO:0000313" key="2">
    <source>
        <dbReference type="EMBL" id="AWI35116.1"/>
    </source>
</evidence>
<organism evidence="2 3">
    <name type="scientific">Helicobacter apodemus</name>
    <dbReference type="NCBI Taxonomy" id="135569"/>
    <lineage>
        <taxon>Bacteria</taxon>
        <taxon>Pseudomonadati</taxon>
        <taxon>Campylobacterota</taxon>
        <taxon>Epsilonproteobacteria</taxon>
        <taxon>Campylobacterales</taxon>
        <taxon>Helicobacteraceae</taxon>
        <taxon>Helicobacter</taxon>
    </lineage>
</organism>
<gene>
    <name evidence="2" type="ORF">CDV25_08425</name>
</gene>
<dbReference type="EMBL" id="CP021886">
    <property type="protein sequence ID" value="AWI35116.1"/>
    <property type="molecule type" value="Genomic_DNA"/>
</dbReference>
<dbReference type="PROSITE" id="PS50263">
    <property type="entry name" value="CN_HYDROLASE"/>
    <property type="match status" value="1"/>
</dbReference>
<dbReference type="Proteomes" id="UP000244890">
    <property type="component" value="Chromosome"/>
</dbReference>
<dbReference type="PANTHER" id="PTHR47799:SF1">
    <property type="entry name" value="OMEGA-AMIDASE YAFV"/>
    <property type="match status" value="1"/>
</dbReference>
<evidence type="ECO:0000313" key="3">
    <source>
        <dbReference type="Proteomes" id="UP000244890"/>
    </source>
</evidence>
<name>A0A2U8FG54_9HELI</name>
<dbReference type="Gene3D" id="3.60.110.10">
    <property type="entry name" value="Carbon-nitrogen hydrolase"/>
    <property type="match status" value="1"/>
</dbReference>
<protein>
    <submittedName>
        <fullName evidence="2">Carbon-nitrogen hydrolase family protein</fullName>
    </submittedName>
</protein>
<dbReference type="InterPro" id="IPR003010">
    <property type="entry name" value="C-N_Hydrolase"/>
</dbReference>
<reference evidence="2 3" key="1">
    <citation type="submission" date="2017-06" db="EMBL/GenBank/DDBJ databases">
        <title>Complete genome of Helicobacter apodemus.</title>
        <authorList>
            <person name="Cho S."/>
        </authorList>
    </citation>
    <scope>NUCLEOTIDE SEQUENCE [LARGE SCALE GENOMIC DNA]</scope>
    <source>
        <strain evidence="3">SNUVETPUB-15-01</strain>
    </source>
</reference>
<dbReference type="PANTHER" id="PTHR47799">
    <property type="entry name" value="OMEGA-AMIDASE YAFV"/>
    <property type="match status" value="1"/>
</dbReference>
<sequence length="241" mass="27651">MMISRGLYTLQFKTKQNFEENLAHLKSLIINCEAQSIILAPEVCLTNFCYQRMEEASEFAKVATEVLLKLSLDRTIVLSMIEQYHKGFYNTLKIFHKGDLLHLQNKHKLFPLGDEHLHFQAGDIEEITPFNLDGLKCGAINCFELRFIEIWQRLKGCDLIFVPAQWAKERKDHFQTLTKALAITTQSFVMASNGANDSMAKGSCIITPFGYVTNDDLKEIINYKANFDDITKVRKFMNIGL</sequence>
<dbReference type="GO" id="GO:0106008">
    <property type="term" value="F:2-oxoglutaramate amidase activity"/>
    <property type="evidence" value="ECO:0007669"/>
    <property type="project" value="TreeGrafter"/>
</dbReference>
<dbReference type="AlphaFoldDB" id="A0A2U8FG54"/>
<dbReference type="GO" id="GO:0050152">
    <property type="term" value="F:omega-amidase activity"/>
    <property type="evidence" value="ECO:0007669"/>
    <property type="project" value="TreeGrafter"/>
</dbReference>
<feature type="domain" description="CN hydrolase" evidence="1">
    <location>
        <begin position="3"/>
        <end position="232"/>
    </location>
</feature>
<evidence type="ECO:0000259" key="1">
    <source>
        <dbReference type="PROSITE" id="PS50263"/>
    </source>
</evidence>
<dbReference type="Pfam" id="PF00795">
    <property type="entry name" value="CN_hydrolase"/>
    <property type="match status" value="1"/>
</dbReference>
<dbReference type="OrthoDB" id="9811121at2"/>
<accession>A0A2U8FG54</accession>
<dbReference type="KEGG" id="had:CDV25_08425"/>